<accession>A0A6A6BG72</accession>
<proteinExistence type="predicted"/>
<dbReference type="GO" id="GO:0005576">
    <property type="term" value="C:extracellular region"/>
    <property type="evidence" value="ECO:0007669"/>
    <property type="project" value="InterPro"/>
</dbReference>
<dbReference type="Proteomes" id="UP000799438">
    <property type="component" value="Unassembled WGS sequence"/>
</dbReference>
<dbReference type="InterPro" id="IPR038903">
    <property type="entry name" value="Allergen_Asp_f_4"/>
</dbReference>
<organism evidence="1 2">
    <name type="scientific">Aplosporella prunicola CBS 121167</name>
    <dbReference type="NCBI Taxonomy" id="1176127"/>
    <lineage>
        <taxon>Eukaryota</taxon>
        <taxon>Fungi</taxon>
        <taxon>Dikarya</taxon>
        <taxon>Ascomycota</taxon>
        <taxon>Pezizomycotina</taxon>
        <taxon>Dothideomycetes</taxon>
        <taxon>Dothideomycetes incertae sedis</taxon>
        <taxon>Botryosphaeriales</taxon>
        <taxon>Aplosporellaceae</taxon>
        <taxon>Aplosporella</taxon>
    </lineage>
</organism>
<name>A0A6A6BG72_9PEZI</name>
<evidence type="ECO:0000313" key="1">
    <source>
        <dbReference type="EMBL" id="KAF2141511.1"/>
    </source>
</evidence>
<gene>
    <name evidence="1" type="ORF">K452DRAFT_327152</name>
</gene>
<keyword evidence="2" id="KW-1185">Reference proteome</keyword>
<dbReference type="RefSeq" id="XP_033397224.1">
    <property type="nucleotide sequence ID" value="XM_033544893.1"/>
</dbReference>
<evidence type="ECO:0008006" key="3">
    <source>
        <dbReference type="Google" id="ProtNLM"/>
    </source>
</evidence>
<sequence length="247" mass="25975">MRFSSIALAAVAAGTAFAGNHNHARLHKTHKPRASTPAEVEKRGLILDAIHEAEIITLGLISAGINSLDGTDADVWVGDNGQYTNDFINQGDDDVVVVIWGPAASWVNVDAPLVTATVKAGSNTTVSFKDGASGAWAVIYKDTELVNGQISETWGEYTFGEWGVVDVSREVNMNGHSMAIHGPKCISDMDTCVFKCKGDAANCWQEYELVNCENGSQEGATNGLSYGAPSGGCGGMGSSAALKTYIN</sequence>
<reference evidence="1" key="1">
    <citation type="journal article" date="2020" name="Stud. Mycol.">
        <title>101 Dothideomycetes genomes: a test case for predicting lifestyles and emergence of pathogens.</title>
        <authorList>
            <person name="Haridas S."/>
            <person name="Albert R."/>
            <person name="Binder M."/>
            <person name="Bloem J."/>
            <person name="Labutti K."/>
            <person name="Salamov A."/>
            <person name="Andreopoulos B."/>
            <person name="Baker S."/>
            <person name="Barry K."/>
            <person name="Bills G."/>
            <person name="Bluhm B."/>
            <person name="Cannon C."/>
            <person name="Castanera R."/>
            <person name="Culley D."/>
            <person name="Daum C."/>
            <person name="Ezra D."/>
            <person name="Gonzalez J."/>
            <person name="Henrissat B."/>
            <person name="Kuo A."/>
            <person name="Liang C."/>
            <person name="Lipzen A."/>
            <person name="Lutzoni F."/>
            <person name="Magnuson J."/>
            <person name="Mondo S."/>
            <person name="Nolan M."/>
            <person name="Ohm R."/>
            <person name="Pangilinan J."/>
            <person name="Park H.-J."/>
            <person name="Ramirez L."/>
            <person name="Alfaro M."/>
            <person name="Sun H."/>
            <person name="Tritt A."/>
            <person name="Yoshinaga Y."/>
            <person name="Zwiers L.-H."/>
            <person name="Turgeon B."/>
            <person name="Goodwin S."/>
            <person name="Spatafora J."/>
            <person name="Crous P."/>
            <person name="Grigoriev I."/>
        </authorList>
    </citation>
    <scope>NUCLEOTIDE SEQUENCE</scope>
    <source>
        <strain evidence="1">CBS 121167</strain>
    </source>
</reference>
<dbReference type="Pfam" id="PF25312">
    <property type="entry name" value="Allergen_Asp_f_4"/>
    <property type="match status" value="1"/>
</dbReference>
<dbReference type="GO" id="GO:0019863">
    <property type="term" value="F:IgE binding"/>
    <property type="evidence" value="ECO:0007669"/>
    <property type="project" value="InterPro"/>
</dbReference>
<dbReference type="EMBL" id="ML995487">
    <property type="protein sequence ID" value="KAF2141511.1"/>
    <property type="molecule type" value="Genomic_DNA"/>
</dbReference>
<protein>
    <recommendedName>
        <fullName evidence="3">Effector 5</fullName>
    </recommendedName>
</protein>
<dbReference type="OrthoDB" id="5320938at2759"/>
<dbReference type="AlphaFoldDB" id="A0A6A6BG72"/>
<dbReference type="GeneID" id="54302389"/>
<evidence type="ECO:0000313" key="2">
    <source>
        <dbReference type="Proteomes" id="UP000799438"/>
    </source>
</evidence>